<organism evidence="1">
    <name type="scientific">Anaerolinea thermolimosa</name>
    <dbReference type="NCBI Taxonomy" id="229919"/>
    <lineage>
        <taxon>Bacteria</taxon>
        <taxon>Bacillati</taxon>
        <taxon>Chloroflexota</taxon>
        <taxon>Anaerolineae</taxon>
        <taxon>Anaerolineales</taxon>
        <taxon>Anaerolineaceae</taxon>
        <taxon>Anaerolinea</taxon>
    </lineage>
</organism>
<dbReference type="AlphaFoldDB" id="A0A7C4KJY7"/>
<dbReference type="InterPro" id="IPR007460">
    <property type="entry name" value="BrnT_toxin"/>
</dbReference>
<comment type="caution">
    <text evidence="1">The sequence shown here is derived from an EMBL/GenBank/DDBJ whole genome shotgun (WGS) entry which is preliminary data.</text>
</comment>
<reference evidence="1" key="1">
    <citation type="journal article" date="2020" name="mSystems">
        <title>Genome- and Community-Level Interaction Insights into Carbon Utilization and Element Cycling Functions of Hydrothermarchaeota in Hydrothermal Sediment.</title>
        <authorList>
            <person name="Zhou Z."/>
            <person name="Liu Y."/>
            <person name="Xu W."/>
            <person name="Pan J."/>
            <person name="Luo Z.H."/>
            <person name="Li M."/>
        </authorList>
    </citation>
    <scope>NUCLEOTIDE SEQUENCE [LARGE SCALE GENOMIC DNA]</scope>
    <source>
        <strain evidence="1">SpSt-573</strain>
    </source>
</reference>
<accession>A0A7C4KJY7</accession>
<evidence type="ECO:0000313" key="1">
    <source>
        <dbReference type="EMBL" id="HGS21831.1"/>
    </source>
</evidence>
<sequence>MRICQIVWLDAIVEKIAGKHAVDVSEVEEVLQRTPLFLFVEKGKRKGEDVYMALGTTEAGRYLAVLFIYKNDGNALVLSARDMADRERKRYGRK</sequence>
<dbReference type="EMBL" id="DSYK01000407">
    <property type="protein sequence ID" value="HGS21831.1"/>
    <property type="molecule type" value="Genomic_DNA"/>
</dbReference>
<dbReference type="Pfam" id="PF04365">
    <property type="entry name" value="BrnT_toxin"/>
    <property type="match status" value="1"/>
</dbReference>
<protein>
    <submittedName>
        <fullName evidence="1">BrnT family toxin</fullName>
    </submittedName>
</protein>
<name>A0A7C4KJY7_9CHLR</name>
<dbReference type="Gene3D" id="3.10.450.530">
    <property type="entry name" value="Ribonuclease toxin, BrnT, of type II toxin-antitoxin system"/>
    <property type="match status" value="1"/>
</dbReference>
<dbReference type="InterPro" id="IPR038573">
    <property type="entry name" value="BrnT_sf"/>
</dbReference>
<gene>
    <name evidence="1" type="ORF">ENT37_08170</name>
</gene>
<proteinExistence type="predicted"/>